<dbReference type="OrthoDB" id="5872245at2759"/>
<reference evidence="4" key="1">
    <citation type="submission" date="2016-04" db="UniProtKB">
        <authorList>
            <consortium name="WormBaseParasite"/>
        </authorList>
    </citation>
    <scope>IDENTIFICATION</scope>
</reference>
<name>A0A158PIN9_ANGCS</name>
<proteinExistence type="predicted"/>
<evidence type="ECO:0000313" key="4">
    <source>
        <dbReference type="WBParaSite" id="ACOC_0000778101-mRNA-1"/>
    </source>
</evidence>
<dbReference type="AlphaFoldDB" id="A0A158PIN9"/>
<evidence type="ECO:0000313" key="3">
    <source>
        <dbReference type="Proteomes" id="UP000267027"/>
    </source>
</evidence>
<reference evidence="2 3" key="2">
    <citation type="submission" date="2018-11" db="EMBL/GenBank/DDBJ databases">
        <authorList>
            <consortium name="Pathogen Informatics"/>
        </authorList>
    </citation>
    <scope>NUCLEOTIDE SEQUENCE [LARGE SCALE GENOMIC DNA]</scope>
    <source>
        <strain evidence="2 3">Costa Rica</strain>
    </source>
</reference>
<dbReference type="EMBL" id="UYYA01004075">
    <property type="protein sequence ID" value="VDM59367.1"/>
    <property type="molecule type" value="Genomic_DNA"/>
</dbReference>
<feature type="region of interest" description="Disordered" evidence="1">
    <location>
        <begin position="1"/>
        <end position="23"/>
    </location>
</feature>
<protein>
    <submittedName>
        <fullName evidence="4">SET domain-containing protein</fullName>
    </submittedName>
</protein>
<keyword evidence="3" id="KW-1185">Reference proteome</keyword>
<gene>
    <name evidence="2" type="ORF">ACOC_LOCUS7782</name>
</gene>
<organism evidence="4">
    <name type="scientific">Angiostrongylus costaricensis</name>
    <name type="common">Nematode worm</name>
    <dbReference type="NCBI Taxonomy" id="334426"/>
    <lineage>
        <taxon>Eukaryota</taxon>
        <taxon>Metazoa</taxon>
        <taxon>Ecdysozoa</taxon>
        <taxon>Nematoda</taxon>
        <taxon>Chromadorea</taxon>
        <taxon>Rhabditida</taxon>
        <taxon>Rhabditina</taxon>
        <taxon>Rhabditomorpha</taxon>
        <taxon>Strongyloidea</taxon>
        <taxon>Metastrongylidae</taxon>
        <taxon>Angiostrongylus</taxon>
    </lineage>
</organism>
<accession>A0A158PIN9</accession>
<dbReference type="Proteomes" id="UP000267027">
    <property type="component" value="Unassembled WGS sequence"/>
</dbReference>
<evidence type="ECO:0000313" key="2">
    <source>
        <dbReference type="EMBL" id="VDM59367.1"/>
    </source>
</evidence>
<evidence type="ECO:0000256" key="1">
    <source>
        <dbReference type="SAM" id="MobiDB-lite"/>
    </source>
</evidence>
<feature type="compositionally biased region" description="Polar residues" evidence="1">
    <location>
        <begin position="1"/>
        <end position="16"/>
    </location>
</feature>
<dbReference type="WBParaSite" id="ACOC_0000778101-mRNA-1">
    <property type="protein sequence ID" value="ACOC_0000778101-mRNA-1"/>
    <property type="gene ID" value="ACOC_0000778101"/>
</dbReference>
<sequence>MNSPSNARSTSPQVTYNGKEDEEPEFIEANQIGSAKGSCSDDLVLGSIRGDVYFRVGNGNNMVYHPSLKTFPERTQNNSITTSQEALIFACSYAPKLLSEDETAMRISHVNVSKKAPELFIRRFEKCGYVLWDELSVLEKQMVDYNPAFFSISIVPPEMVEARVDLLSSVVNVEEVDVTGKSGKLRRALDEDVAWMTDSEYVFSRYKEDIRECAVMAFLPPRCFIFCDNEGSENDERLLNISCGLRTAVQRESCKERVEIRPGALLVGLRMRIYMRVIALESDVHHPTRVRCVCVDYNAIYSFEHHELFNVPREFSPKNIPINAFLGRFRGTYYVYQDKHEEVSNALCPLKNNEGTAEFAMCAIFGTAPDEYGEFAKISGPMEAALISKNYGNDLFLQHTYTCIRVLDRRLAHASKKDKDGLLIIDTCMGKSEEWVSDVLIRTGITAPMGDNLEVELSPGEARKMWKERIRRRHDQRKYLDCTAVMYEDTSAKMFANERRYRVQLMGLKILTALPKGIRGELDFELWGKHRALSSYIRTCRTSKMSPHVTAVIDCMVMNTITAACQLLKGKQPDTPFEGALVNELLSEPDTMITSALEEMKHLSFD</sequence>